<dbReference type="EC" id="4.1.99.3" evidence="3"/>
<dbReference type="GO" id="GO:0009416">
    <property type="term" value="P:response to light stimulus"/>
    <property type="evidence" value="ECO:0007669"/>
    <property type="project" value="TreeGrafter"/>
</dbReference>
<sequence length="468" mass="54569">MELVWFRRDLRVDDNPALLQAIRSGNPVLALYVATPLQWQQHKMAPRQADLIFRRLGELQNDLKDLGVPLLYEEVDDYQQAVEQIQRICQTHSITSVHVNNEYELNEVIRDERLREALADANMVLHQYHARCLTIPGSALNKQGHYFKVFTPFKKALLAQWQPSAIEKIEPCQANSALDIVTQEWGNAQHSFRYPRENSQAWPVATRDIRQQLRDFCSDTVQIYQQERDFPARSSTSKLSAYLAIGALSPKQCVARLYANGEHLSEGGSTWLSELIWRDFYQHLIYFEPKLCKHKDFVEWAPRIQWLYSPEYLLSWQEGRTGYPIVDAAMRQLNQTGWMHNRLRMVVASFLTKDLHLDWRLGEAYFMSKLIDGDFAANNGGWQWCASTGCDGQPYFRIFNPISQGERFDAQGEFVRQWIPELKEVPNKFIHAPWKYSEFDNVDYPPPIVDHKAEREITLALYKEAKDL</sequence>
<dbReference type="PROSITE" id="PS51645">
    <property type="entry name" value="PHR_CRY_ALPHA_BETA"/>
    <property type="match status" value="1"/>
</dbReference>
<comment type="similarity">
    <text evidence="14">Belongs to the DNA photolyase family.</text>
</comment>
<dbReference type="SUPFAM" id="SSF48173">
    <property type="entry name" value="Cryptochrome/photolyase FAD-binding domain"/>
    <property type="match status" value="1"/>
</dbReference>
<keyword evidence="7 14" id="KW-0157">Chromophore</keyword>
<evidence type="ECO:0000256" key="8">
    <source>
        <dbReference type="ARBA" id="ARBA00031671"/>
    </source>
</evidence>
<dbReference type="Pfam" id="PF03441">
    <property type="entry name" value="FAD_binding_7"/>
    <property type="match status" value="1"/>
</dbReference>
<feature type="site" description="Electron transfer via tryptophanyl radical" evidence="13">
    <location>
        <position position="306"/>
    </location>
</feature>
<dbReference type="PROSITE" id="PS00691">
    <property type="entry name" value="DNA_PHOTOLYASES_1_2"/>
    <property type="match status" value="1"/>
</dbReference>
<dbReference type="PROSITE" id="PS00394">
    <property type="entry name" value="DNA_PHOTOLYASES_1_1"/>
    <property type="match status" value="1"/>
</dbReference>
<dbReference type="InterPro" id="IPR005101">
    <property type="entry name" value="Cryptochr/Photolyase_FAD-bd"/>
</dbReference>
<evidence type="ECO:0000256" key="2">
    <source>
        <dbReference type="ARBA" id="ARBA00005862"/>
    </source>
</evidence>
<dbReference type="Gene3D" id="3.40.50.620">
    <property type="entry name" value="HUPs"/>
    <property type="match status" value="1"/>
</dbReference>
<dbReference type="GO" id="GO:0003677">
    <property type="term" value="F:DNA binding"/>
    <property type="evidence" value="ECO:0007669"/>
    <property type="project" value="TreeGrafter"/>
</dbReference>
<evidence type="ECO:0000256" key="13">
    <source>
        <dbReference type="PIRSR" id="PIRSR602081-2"/>
    </source>
</evidence>
<evidence type="ECO:0000256" key="10">
    <source>
        <dbReference type="ARBA" id="ARBA00059220"/>
    </source>
</evidence>
<dbReference type="GO" id="GO:0000719">
    <property type="term" value="P:photoreactive repair"/>
    <property type="evidence" value="ECO:0007669"/>
    <property type="project" value="UniProtKB-ARBA"/>
</dbReference>
<feature type="binding site" evidence="12">
    <location>
        <begin position="236"/>
        <end position="240"/>
    </location>
    <ligand>
        <name>FAD</name>
        <dbReference type="ChEBI" id="CHEBI:57692"/>
    </ligand>
</feature>
<dbReference type="GO" id="GO:0003904">
    <property type="term" value="F:deoxyribodipyrimidine photo-lyase activity"/>
    <property type="evidence" value="ECO:0007669"/>
    <property type="project" value="UniProtKB-EC"/>
</dbReference>
<comment type="cofactor">
    <cofactor evidence="12">
        <name>FAD</name>
        <dbReference type="ChEBI" id="CHEBI:57692"/>
    </cofactor>
    <text evidence="12">Binds 1 FAD per subunit.</text>
</comment>
<dbReference type="InterPro" id="IPR006050">
    <property type="entry name" value="DNA_photolyase_N"/>
</dbReference>
<gene>
    <name evidence="16" type="primary">phrB</name>
    <name evidence="16" type="ORF">GT360_20470</name>
</gene>
<feature type="site" description="Electron transfer via tryptophanyl radical" evidence="13">
    <location>
        <position position="359"/>
    </location>
</feature>
<evidence type="ECO:0000256" key="4">
    <source>
        <dbReference type="ARBA" id="ARBA00014046"/>
    </source>
</evidence>
<evidence type="ECO:0000313" key="16">
    <source>
        <dbReference type="EMBL" id="QIA65882.1"/>
    </source>
</evidence>
<keyword evidence="16" id="KW-0456">Lyase</keyword>
<feature type="site" description="Electron transfer via tryptophanyl radical" evidence="13">
    <location>
        <position position="382"/>
    </location>
</feature>
<dbReference type="EMBL" id="CP047476">
    <property type="protein sequence ID" value="QIA65882.1"/>
    <property type="molecule type" value="Genomic_DNA"/>
</dbReference>
<dbReference type="InterPro" id="IPR036155">
    <property type="entry name" value="Crypto/Photolyase_N_sf"/>
</dbReference>
<organism evidence="16 17">
    <name type="scientific">Vibrio astriarenae</name>
    <dbReference type="NCBI Taxonomy" id="1481923"/>
    <lineage>
        <taxon>Bacteria</taxon>
        <taxon>Pseudomonadati</taxon>
        <taxon>Pseudomonadota</taxon>
        <taxon>Gammaproteobacteria</taxon>
        <taxon>Vibrionales</taxon>
        <taxon>Vibrionaceae</taxon>
        <taxon>Vibrio</taxon>
    </lineage>
</organism>
<evidence type="ECO:0000259" key="15">
    <source>
        <dbReference type="PROSITE" id="PS51645"/>
    </source>
</evidence>
<comment type="similarity">
    <text evidence="2">Belongs to the DNA photolyase class-1 family.</text>
</comment>
<comment type="catalytic activity">
    <reaction evidence="9">
        <text>cyclobutadipyrimidine (in DNA) = 2 pyrimidine residues (in DNA).</text>
        <dbReference type="EC" id="4.1.99.3"/>
    </reaction>
</comment>
<name>A0A7Z2YFU8_9VIBR</name>
<evidence type="ECO:0000256" key="5">
    <source>
        <dbReference type="ARBA" id="ARBA00022630"/>
    </source>
</evidence>
<feature type="binding site" evidence="12">
    <location>
        <position position="271"/>
    </location>
    <ligand>
        <name>FAD</name>
        <dbReference type="ChEBI" id="CHEBI:57692"/>
    </ligand>
</feature>
<dbReference type="Proteomes" id="UP000464262">
    <property type="component" value="Chromosome 2"/>
</dbReference>
<dbReference type="PANTHER" id="PTHR11455:SF9">
    <property type="entry name" value="CRYPTOCHROME CIRCADIAN CLOCK 5 ISOFORM X1"/>
    <property type="match status" value="1"/>
</dbReference>
<dbReference type="Pfam" id="PF00875">
    <property type="entry name" value="DNA_photolyase"/>
    <property type="match status" value="1"/>
</dbReference>
<evidence type="ECO:0000256" key="9">
    <source>
        <dbReference type="ARBA" id="ARBA00033999"/>
    </source>
</evidence>
<dbReference type="InterPro" id="IPR036134">
    <property type="entry name" value="Crypto/Photolyase_FAD-like_sf"/>
</dbReference>
<dbReference type="NCBIfam" id="NF007955">
    <property type="entry name" value="PRK10674.1"/>
    <property type="match status" value="1"/>
</dbReference>
<evidence type="ECO:0000256" key="7">
    <source>
        <dbReference type="ARBA" id="ARBA00022991"/>
    </source>
</evidence>
<evidence type="ECO:0000256" key="6">
    <source>
        <dbReference type="ARBA" id="ARBA00022827"/>
    </source>
</evidence>
<protein>
    <recommendedName>
        <fullName evidence="4">Deoxyribodipyrimidine photo-lyase</fullName>
        <ecNumber evidence="3">4.1.99.3</ecNumber>
    </recommendedName>
    <alternativeName>
        <fullName evidence="8">DNA photolyase</fullName>
    </alternativeName>
    <alternativeName>
        <fullName evidence="11">Photoreactivating enzyme</fullName>
    </alternativeName>
</protein>
<feature type="domain" description="Photolyase/cryptochrome alpha/beta" evidence="15">
    <location>
        <begin position="1"/>
        <end position="133"/>
    </location>
</feature>
<comment type="cofactor">
    <cofactor evidence="1">
        <name>(6R)-5,10-methylene-5,6,7,8-tetrahydrofolate</name>
        <dbReference type="ChEBI" id="CHEBI:15636"/>
    </cofactor>
</comment>
<dbReference type="GO" id="GO:0071949">
    <property type="term" value="F:FAD binding"/>
    <property type="evidence" value="ECO:0007669"/>
    <property type="project" value="TreeGrafter"/>
</dbReference>
<dbReference type="InterPro" id="IPR002081">
    <property type="entry name" value="Cryptochrome/DNA_photolyase_1"/>
</dbReference>
<comment type="function">
    <text evidence="10">Involved in repair of UV radiation-induced DNA damage. Catalyzes the light-dependent monomerization (300-600 nm) of cyclobutyl pyrimidine dimers (in cis-syn configuration), which are formed between adjacent bases on the same DNA strand upon exposure to ultraviolet radiation.</text>
</comment>
<dbReference type="Gene3D" id="1.10.579.10">
    <property type="entry name" value="DNA Cyclobutane Dipyrimidine Photolyase, subunit A, domain 3"/>
    <property type="match status" value="1"/>
</dbReference>
<dbReference type="Gene3D" id="1.25.40.80">
    <property type="match status" value="1"/>
</dbReference>
<dbReference type="SUPFAM" id="SSF52425">
    <property type="entry name" value="Cryptochrome/photolyase, N-terminal domain"/>
    <property type="match status" value="1"/>
</dbReference>
<feature type="binding site" evidence="12">
    <location>
        <position position="224"/>
    </location>
    <ligand>
        <name>FAD</name>
        <dbReference type="ChEBI" id="CHEBI:57692"/>
    </ligand>
</feature>
<keyword evidence="6 12" id="KW-0274">FAD</keyword>
<dbReference type="PANTHER" id="PTHR11455">
    <property type="entry name" value="CRYPTOCHROME"/>
    <property type="match status" value="1"/>
</dbReference>
<proteinExistence type="inferred from homology"/>
<accession>A0A7Z2YFU8</accession>
<evidence type="ECO:0000256" key="11">
    <source>
        <dbReference type="ARBA" id="ARBA00083107"/>
    </source>
</evidence>
<evidence type="ECO:0000313" key="17">
    <source>
        <dbReference type="Proteomes" id="UP000464262"/>
    </source>
</evidence>
<dbReference type="FunFam" id="1.10.579.10:FF:000003">
    <property type="entry name" value="Deoxyribodipyrimidine photo-lyase"/>
    <property type="match status" value="1"/>
</dbReference>
<dbReference type="AlphaFoldDB" id="A0A7Z2YFU8"/>
<feature type="binding site" evidence="12">
    <location>
        <begin position="372"/>
        <end position="374"/>
    </location>
    <ligand>
        <name>FAD</name>
        <dbReference type="ChEBI" id="CHEBI:57692"/>
    </ligand>
</feature>
<dbReference type="RefSeq" id="WP_164650778.1">
    <property type="nucleotide sequence ID" value="NZ_CP047476.1"/>
</dbReference>
<evidence type="ECO:0000256" key="3">
    <source>
        <dbReference type="ARBA" id="ARBA00013149"/>
    </source>
</evidence>
<evidence type="ECO:0000256" key="12">
    <source>
        <dbReference type="PIRSR" id="PIRSR602081-1"/>
    </source>
</evidence>
<feature type="binding site" evidence="12">
    <location>
        <begin position="274"/>
        <end position="281"/>
    </location>
    <ligand>
        <name>FAD</name>
        <dbReference type="ChEBI" id="CHEBI:57692"/>
    </ligand>
</feature>
<dbReference type="PRINTS" id="PR00147">
    <property type="entry name" value="DNAPHOTLYASE"/>
</dbReference>
<keyword evidence="5 12" id="KW-0285">Flavoprotein</keyword>
<evidence type="ECO:0000256" key="1">
    <source>
        <dbReference type="ARBA" id="ARBA00001932"/>
    </source>
</evidence>
<dbReference type="InterPro" id="IPR018394">
    <property type="entry name" value="DNA_photolyase_1_CS_C"/>
</dbReference>
<reference evidence="16 17" key="1">
    <citation type="submission" date="2020-01" db="EMBL/GenBank/DDBJ databases">
        <title>Whole genome and functional gene identification of agarase of Vibrio HN897.</title>
        <authorList>
            <person name="Liu Y."/>
            <person name="Zhao Z."/>
        </authorList>
    </citation>
    <scope>NUCLEOTIDE SEQUENCE [LARGE SCALE GENOMIC DNA]</scope>
    <source>
        <strain evidence="16 17">HN897</strain>
    </source>
</reference>
<keyword evidence="17" id="KW-1185">Reference proteome</keyword>
<evidence type="ECO:0000256" key="14">
    <source>
        <dbReference type="RuleBase" id="RU004182"/>
    </source>
</evidence>
<dbReference type="InterPro" id="IPR014729">
    <property type="entry name" value="Rossmann-like_a/b/a_fold"/>
</dbReference>
<dbReference type="KEGG" id="vas:GT360_20470"/>